<evidence type="ECO:0000256" key="8">
    <source>
        <dbReference type="ARBA" id="ARBA00023012"/>
    </source>
</evidence>
<dbReference type="EMBL" id="CP107020">
    <property type="protein sequence ID" value="UYG18067.1"/>
    <property type="molecule type" value="Genomic_DNA"/>
</dbReference>
<dbReference type="Gene3D" id="1.20.5.1930">
    <property type="match status" value="1"/>
</dbReference>
<dbReference type="PANTHER" id="PTHR24421:SF10">
    <property type="entry name" value="NITRATE_NITRITE SENSOR PROTEIN NARQ"/>
    <property type="match status" value="1"/>
</dbReference>
<feature type="domain" description="Signal transduction histidine kinase subgroup 3 dimerisation and phosphoacceptor" evidence="11">
    <location>
        <begin position="171"/>
        <end position="236"/>
    </location>
</feature>
<protein>
    <recommendedName>
        <fullName evidence="2">histidine kinase</fullName>
        <ecNumber evidence="2">2.7.13.3</ecNumber>
    </recommendedName>
</protein>
<keyword evidence="8" id="KW-0902">Two-component regulatory system</keyword>
<keyword evidence="6 12" id="KW-0418">Kinase</keyword>
<evidence type="ECO:0000256" key="4">
    <source>
        <dbReference type="ARBA" id="ARBA00022679"/>
    </source>
</evidence>
<keyword evidence="10" id="KW-0472">Membrane</keyword>
<dbReference type="RefSeq" id="WP_263595271.1">
    <property type="nucleotide sequence ID" value="NZ_CP107020.1"/>
</dbReference>
<dbReference type="EC" id="2.7.13.3" evidence="2"/>
<dbReference type="PANTHER" id="PTHR24421">
    <property type="entry name" value="NITRATE/NITRITE SENSOR PROTEIN NARX-RELATED"/>
    <property type="match status" value="1"/>
</dbReference>
<feature type="transmembrane region" description="Helical" evidence="10">
    <location>
        <begin position="93"/>
        <end position="112"/>
    </location>
</feature>
<feature type="transmembrane region" description="Helical" evidence="10">
    <location>
        <begin position="118"/>
        <end position="138"/>
    </location>
</feature>
<evidence type="ECO:0000256" key="6">
    <source>
        <dbReference type="ARBA" id="ARBA00022777"/>
    </source>
</evidence>
<evidence type="ECO:0000259" key="11">
    <source>
        <dbReference type="Pfam" id="PF07730"/>
    </source>
</evidence>
<dbReference type="Proteomes" id="UP001164305">
    <property type="component" value="Chromosome"/>
</dbReference>
<dbReference type="Pfam" id="PF07730">
    <property type="entry name" value="HisKA_3"/>
    <property type="match status" value="1"/>
</dbReference>
<evidence type="ECO:0000313" key="13">
    <source>
        <dbReference type="Proteomes" id="UP001164305"/>
    </source>
</evidence>
<evidence type="ECO:0000256" key="2">
    <source>
        <dbReference type="ARBA" id="ARBA00012438"/>
    </source>
</evidence>
<feature type="transmembrane region" description="Helical" evidence="10">
    <location>
        <begin position="57"/>
        <end position="81"/>
    </location>
</feature>
<evidence type="ECO:0000256" key="3">
    <source>
        <dbReference type="ARBA" id="ARBA00022553"/>
    </source>
</evidence>
<evidence type="ECO:0000256" key="9">
    <source>
        <dbReference type="SAM" id="Coils"/>
    </source>
</evidence>
<dbReference type="GO" id="GO:0016301">
    <property type="term" value="F:kinase activity"/>
    <property type="evidence" value="ECO:0007669"/>
    <property type="project" value="UniProtKB-KW"/>
</dbReference>
<reference evidence="12" key="1">
    <citation type="submission" date="2022-10" db="EMBL/GenBank/DDBJ databases">
        <title>Whole-Genome Sequencing of Brachybacterium huguangmaarense BRM-3, Isolated from Betula schmidtii.</title>
        <authorList>
            <person name="Haam D."/>
        </authorList>
    </citation>
    <scope>NUCLEOTIDE SEQUENCE</scope>
    <source>
        <strain evidence="12">BRM-3</strain>
    </source>
</reference>
<keyword evidence="4" id="KW-0808">Transferase</keyword>
<evidence type="ECO:0000256" key="7">
    <source>
        <dbReference type="ARBA" id="ARBA00022840"/>
    </source>
</evidence>
<keyword evidence="10" id="KW-0812">Transmembrane</keyword>
<gene>
    <name evidence="12" type="ORF">BRM3_06570</name>
</gene>
<keyword evidence="3" id="KW-0597">Phosphoprotein</keyword>
<evidence type="ECO:0000256" key="5">
    <source>
        <dbReference type="ARBA" id="ARBA00022741"/>
    </source>
</evidence>
<proteinExistence type="predicted"/>
<keyword evidence="13" id="KW-1185">Reference proteome</keyword>
<comment type="catalytic activity">
    <reaction evidence="1">
        <text>ATP + protein L-histidine = ADP + protein N-phospho-L-histidine.</text>
        <dbReference type="EC" id="2.7.13.3"/>
    </reaction>
</comment>
<keyword evidence="7" id="KW-0067">ATP-binding</keyword>
<keyword evidence="10" id="KW-1133">Transmembrane helix</keyword>
<dbReference type="InterPro" id="IPR011712">
    <property type="entry name" value="Sig_transdc_His_kin_sub3_dim/P"/>
</dbReference>
<organism evidence="12 13">
    <name type="scientific">Brachybacterium huguangmaarense</name>
    <dbReference type="NCBI Taxonomy" id="1652028"/>
    <lineage>
        <taxon>Bacteria</taxon>
        <taxon>Bacillati</taxon>
        <taxon>Actinomycetota</taxon>
        <taxon>Actinomycetes</taxon>
        <taxon>Micrococcales</taxon>
        <taxon>Dermabacteraceae</taxon>
        <taxon>Brachybacterium</taxon>
    </lineage>
</organism>
<keyword evidence="9" id="KW-0175">Coiled coil</keyword>
<dbReference type="CDD" id="cd16917">
    <property type="entry name" value="HATPase_UhpB-NarQ-NarX-like"/>
    <property type="match status" value="1"/>
</dbReference>
<sequence>MEAPRGNRSARWRDALVVVLVLAEMVPALIVATDAAGLVRAVVALVAGLALLGRHRWWRWLLPLLLVVNGFAWSLVVLLGATFSYAVRSPRRAPTFLVGLLATMSAMVPIFQTRPAPMLLWALVSALVVGVTMVLGMYDRARRLLLIGLQERADEAERRQAIAEEQARRAERTRIAREMHDIVAHKISLVALQAGALEVNPNLDRDKVAESAGLIRTTATEALSELRQVLGVLRGADDGAPLAPQPTWEDVRRLVESSKDAGVAVDLFDFVDDPVPDALARTMYRVVQESLTNIHKHARHTRARVALIGEPGGDLVVEVSNVLPQGFETDLPGARMGLSGIETRVLHAGGSITSGPTEDGRFAVKAVIPWPTAQV</sequence>
<feature type="coiled-coil region" evidence="9">
    <location>
        <begin position="146"/>
        <end position="173"/>
    </location>
</feature>
<evidence type="ECO:0000256" key="1">
    <source>
        <dbReference type="ARBA" id="ARBA00000085"/>
    </source>
</evidence>
<name>A0ABY6G4C2_9MICO</name>
<evidence type="ECO:0000256" key="10">
    <source>
        <dbReference type="SAM" id="Phobius"/>
    </source>
</evidence>
<dbReference type="InterPro" id="IPR036890">
    <property type="entry name" value="HATPase_C_sf"/>
</dbReference>
<dbReference type="Gene3D" id="3.30.565.10">
    <property type="entry name" value="Histidine kinase-like ATPase, C-terminal domain"/>
    <property type="match status" value="1"/>
</dbReference>
<evidence type="ECO:0000313" key="12">
    <source>
        <dbReference type="EMBL" id="UYG18067.1"/>
    </source>
</evidence>
<accession>A0ABY6G4C2</accession>
<dbReference type="InterPro" id="IPR050482">
    <property type="entry name" value="Sensor_HK_TwoCompSys"/>
</dbReference>
<keyword evidence="5" id="KW-0547">Nucleotide-binding</keyword>